<proteinExistence type="predicted"/>
<protein>
    <submittedName>
        <fullName evidence="2">HNH endonuclease</fullName>
    </submittedName>
</protein>
<keyword evidence="2" id="KW-0540">Nuclease</keyword>
<accession>A0A3G8YJE6</accession>
<keyword evidence="3" id="KW-1185">Reference proteome</keyword>
<dbReference type="InterPro" id="IPR003615">
    <property type="entry name" value="HNH_nuc"/>
</dbReference>
<keyword evidence="2" id="KW-0255">Endonuclease</keyword>
<evidence type="ECO:0000313" key="3">
    <source>
        <dbReference type="Proteomes" id="UP000276417"/>
    </source>
</evidence>
<dbReference type="OrthoDB" id="5678128at2"/>
<dbReference type="RefSeq" id="WP_124875929.1">
    <property type="nucleotide sequence ID" value="NZ_CP034189.1"/>
</dbReference>
<sequence length="312" mass="35362">MRLYVGVTDGDWFRFLADQPNLDEVNFWRPSGASFKMLQEGDLFLFKLHAPHNFIVGGGFFTRTLLLPVNLAWEAFGVANGAEDLPTVQRRVVKYRSKQGQAIQEANPSITCILLAEPFFFPREQWFPIPESFKLNIVSGKGYSTDETEGRALYDQVAERLRLQATDPAPATLAAIETPRYGQPQLIRPRLGQRSFRALVTEAYSRRCAITGEKTLPVLEAAHVQPYGRGGPHAIENGLLLRSDLHRLYDSGYITIEPEERRLIVSPRIRSEFENGRHYYALEGQQLAAPQLGFPLVSSERLRFHANEVYRG</sequence>
<reference evidence="2 3" key="1">
    <citation type="submission" date="2018-11" db="EMBL/GenBank/DDBJ databases">
        <title>Deinococcus shelandsis sp. nov., isolated from South Shetland Islands soil of Antarctica.</title>
        <authorList>
            <person name="Tian J."/>
        </authorList>
    </citation>
    <scope>NUCLEOTIDE SEQUENCE [LARGE SCALE GENOMIC DNA]</scope>
    <source>
        <strain evidence="2 3">S14-83T</strain>
        <plasmid evidence="2 3">unnamed5</plasmid>
    </source>
</reference>
<dbReference type="AlphaFoldDB" id="A0A3G8YJE6"/>
<dbReference type="EMBL" id="CP034189">
    <property type="protein sequence ID" value="AZI45379.1"/>
    <property type="molecule type" value="Genomic_DNA"/>
</dbReference>
<evidence type="ECO:0000259" key="1">
    <source>
        <dbReference type="Pfam" id="PF13391"/>
    </source>
</evidence>
<gene>
    <name evidence="2" type="ORF">EHF33_20940</name>
</gene>
<dbReference type="KEGG" id="dph:EHF33_20940"/>
<keyword evidence="2" id="KW-0614">Plasmid</keyword>
<geneLocation type="plasmid" evidence="2 3">
    <name>unnamed5</name>
</geneLocation>
<dbReference type="GO" id="GO:0004519">
    <property type="term" value="F:endonuclease activity"/>
    <property type="evidence" value="ECO:0007669"/>
    <property type="project" value="UniProtKB-KW"/>
</dbReference>
<dbReference type="Pfam" id="PF13391">
    <property type="entry name" value="HNH_2"/>
    <property type="match status" value="1"/>
</dbReference>
<name>A0A3G8YJE6_9DEIO</name>
<keyword evidence="2" id="KW-0378">Hydrolase</keyword>
<feature type="domain" description="HNH nuclease" evidence="1">
    <location>
        <begin position="208"/>
        <end position="257"/>
    </location>
</feature>
<organism evidence="2 3">
    <name type="scientific">Deinococcus psychrotolerans</name>
    <dbReference type="NCBI Taxonomy" id="2489213"/>
    <lineage>
        <taxon>Bacteria</taxon>
        <taxon>Thermotogati</taxon>
        <taxon>Deinococcota</taxon>
        <taxon>Deinococci</taxon>
        <taxon>Deinococcales</taxon>
        <taxon>Deinococcaceae</taxon>
        <taxon>Deinococcus</taxon>
    </lineage>
</organism>
<dbReference type="Proteomes" id="UP000276417">
    <property type="component" value="Plasmid unnamed5"/>
</dbReference>
<evidence type="ECO:0000313" key="2">
    <source>
        <dbReference type="EMBL" id="AZI45379.1"/>
    </source>
</evidence>